<dbReference type="InterPro" id="IPR045275">
    <property type="entry name" value="MscS_archaea/bacteria_type"/>
</dbReference>
<dbReference type="EMBL" id="SMBX01000013">
    <property type="protein sequence ID" value="TCU93035.1"/>
    <property type="molecule type" value="Genomic_DNA"/>
</dbReference>
<dbReference type="SUPFAM" id="SSF82861">
    <property type="entry name" value="Mechanosensitive channel protein MscS (YggB), transmembrane region"/>
    <property type="match status" value="1"/>
</dbReference>
<keyword evidence="7" id="KW-0813">Transport</keyword>
<evidence type="ECO:0000256" key="5">
    <source>
        <dbReference type="ARBA" id="ARBA00022989"/>
    </source>
</evidence>
<dbReference type="SUPFAM" id="SSF82689">
    <property type="entry name" value="Mechanosensitive channel protein MscS (YggB), C-terminal domain"/>
    <property type="match status" value="1"/>
</dbReference>
<evidence type="ECO:0000259" key="9">
    <source>
        <dbReference type="Pfam" id="PF21082"/>
    </source>
</evidence>
<dbReference type="InterPro" id="IPR006685">
    <property type="entry name" value="MscS_channel_2nd"/>
</dbReference>
<proteinExistence type="inferred from homology"/>
<dbReference type="InterPro" id="IPR010920">
    <property type="entry name" value="LSM_dom_sf"/>
</dbReference>
<comment type="caution">
    <text evidence="11">The sequence shown here is derived from an EMBL/GenBank/DDBJ whole genome shotgun (WGS) entry which is preliminary data.</text>
</comment>
<dbReference type="InterPro" id="IPR049142">
    <property type="entry name" value="MS_channel_1st"/>
</dbReference>
<keyword evidence="5 7" id="KW-1133">Transmembrane helix</keyword>
<name>A0A4R3UMW7_9BURK</name>
<dbReference type="Gene3D" id="2.30.30.60">
    <property type="match status" value="1"/>
</dbReference>
<evidence type="ECO:0000256" key="1">
    <source>
        <dbReference type="ARBA" id="ARBA00004651"/>
    </source>
</evidence>
<comment type="similarity">
    <text evidence="2 7">Belongs to the MscS (TC 1.A.23) family.</text>
</comment>
<dbReference type="GO" id="GO:0008381">
    <property type="term" value="F:mechanosensitive monoatomic ion channel activity"/>
    <property type="evidence" value="ECO:0007669"/>
    <property type="project" value="InterPro"/>
</dbReference>
<feature type="domain" description="Mechanosensitive ion channel MscS C-terminal" evidence="9">
    <location>
        <begin position="185"/>
        <end position="260"/>
    </location>
</feature>
<feature type="transmembrane region" description="Helical" evidence="7">
    <location>
        <begin position="20"/>
        <end position="43"/>
    </location>
</feature>
<keyword evidence="3" id="KW-1003">Cell membrane</keyword>
<evidence type="ECO:0000259" key="8">
    <source>
        <dbReference type="Pfam" id="PF00924"/>
    </source>
</evidence>
<dbReference type="OrthoDB" id="9809206at2"/>
<comment type="subunit">
    <text evidence="7">Homoheptamer.</text>
</comment>
<evidence type="ECO:0000313" key="11">
    <source>
        <dbReference type="EMBL" id="TCU93035.1"/>
    </source>
</evidence>
<keyword evidence="6 7" id="KW-0472">Membrane</keyword>
<feature type="transmembrane region" description="Helical" evidence="7">
    <location>
        <begin position="64"/>
        <end position="83"/>
    </location>
</feature>
<dbReference type="Pfam" id="PF05552">
    <property type="entry name" value="MS_channel_1st_1"/>
    <property type="match status" value="1"/>
</dbReference>
<dbReference type="SUPFAM" id="SSF50182">
    <property type="entry name" value="Sm-like ribonucleoproteins"/>
    <property type="match status" value="1"/>
</dbReference>
<evidence type="ECO:0000256" key="4">
    <source>
        <dbReference type="ARBA" id="ARBA00022692"/>
    </source>
</evidence>
<comment type="caution">
    <text evidence="7">Lacks conserved residue(s) required for the propagation of feature annotation.</text>
</comment>
<sequence>MQDFKSNLIAILPAFEYLAFNLLVAIVILILGWGVSILVGKWVRKLFLRSRRIDPTVVPIVQTTVVWVIRICVVVAVLARFGVQTTSLIAVLGAAGLAVGLALQGTLQNVAAGIMLLALRPLRAGESVSIVGKADGTVEEIGLFLTRLVQSDGTYITLPNSLVWGNPIINFSRNAVRRMDVEARVRYGDDLDLALSTLRKLVETHPLALRDPKPQVMVTGNQESVIVINLRVWAAASNFWELRFDLQRRAPEVLRQAGLSLPIPVREQVQSAALAAAQNGEDDAQQE</sequence>
<dbReference type="PANTHER" id="PTHR30221">
    <property type="entry name" value="SMALL-CONDUCTANCE MECHANOSENSITIVE CHANNEL"/>
    <property type="match status" value="1"/>
</dbReference>
<gene>
    <name evidence="11" type="ORF">EV686_11356</name>
</gene>
<comment type="function">
    <text evidence="7">Mechanosensitive channel that participates in the regulation of osmotic pressure changes within the cell, opening in response to stretch forces in the membrane lipid bilayer, without the need for other proteins. Contributes to normal resistance to hypoosmotic shock. Forms an ion channel of 1.0 nanosiemens conductance with a slight preference for anions.</text>
</comment>
<dbReference type="Proteomes" id="UP000294692">
    <property type="component" value="Unassembled WGS sequence"/>
</dbReference>
<evidence type="ECO:0000256" key="2">
    <source>
        <dbReference type="ARBA" id="ARBA00008017"/>
    </source>
</evidence>
<keyword evidence="7" id="KW-0406">Ion transport</keyword>
<dbReference type="Gene3D" id="3.30.70.100">
    <property type="match status" value="1"/>
</dbReference>
<keyword evidence="7" id="KW-0407">Ion channel</keyword>
<dbReference type="Gene3D" id="1.10.287.1260">
    <property type="match status" value="1"/>
</dbReference>
<protein>
    <recommendedName>
        <fullName evidence="7">Small-conductance mechanosensitive channel</fullName>
    </recommendedName>
</protein>
<keyword evidence="4 7" id="KW-0812">Transmembrane</keyword>
<keyword evidence="7" id="KW-0997">Cell inner membrane</keyword>
<dbReference type="Pfam" id="PF00924">
    <property type="entry name" value="MS_channel_2nd"/>
    <property type="match status" value="1"/>
</dbReference>
<dbReference type="InterPro" id="IPR011014">
    <property type="entry name" value="MscS_channel_TM-2"/>
</dbReference>
<dbReference type="GO" id="GO:0005886">
    <property type="term" value="C:plasma membrane"/>
    <property type="evidence" value="ECO:0007669"/>
    <property type="project" value="UniProtKB-SubCell"/>
</dbReference>
<comment type="subcellular location">
    <subcellularLocation>
        <location evidence="7">Cell inner membrane</location>
        <topology evidence="7">Multi-pass membrane protein</topology>
    </subcellularLocation>
    <subcellularLocation>
        <location evidence="1">Cell membrane</location>
        <topology evidence="1">Multi-pass membrane protein</topology>
    </subcellularLocation>
</comment>
<reference evidence="11 12" key="1">
    <citation type="submission" date="2019-03" db="EMBL/GenBank/DDBJ databases">
        <title>Genomic Encyclopedia of Type Strains, Phase IV (KMG-IV): sequencing the most valuable type-strain genomes for metagenomic binning, comparative biology and taxonomic classification.</title>
        <authorList>
            <person name="Goeker M."/>
        </authorList>
    </citation>
    <scope>NUCLEOTIDE SEQUENCE [LARGE SCALE GENOMIC DNA]</scope>
    <source>
        <strain evidence="11 12">DSM 100048</strain>
    </source>
</reference>
<evidence type="ECO:0000256" key="6">
    <source>
        <dbReference type="ARBA" id="ARBA00023136"/>
    </source>
</evidence>
<dbReference type="AlphaFoldDB" id="A0A4R3UMW7"/>
<organism evidence="11 12">
    <name type="scientific">Paracandidimonas soli</name>
    <dbReference type="NCBI Taxonomy" id="1917182"/>
    <lineage>
        <taxon>Bacteria</taxon>
        <taxon>Pseudomonadati</taxon>
        <taxon>Pseudomonadota</taxon>
        <taxon>Betaproteobacteria</taxon>
        <taxon>Burkholderiales</taxon>
        <taxon>Alcaligenaceae</taxon>
        <taxon>Paracandidimonas</taxon>
    </lineage>
</organism>
<dbReference type="PANTHER" id="PTHR30221:SF8">
    <property type="entry name" value="SMALL-CONDUCTANCE MECHANOSENSITIVE CHANNEL"/>
    <property type="match status" value="1"/>
</dbReference>
<evidence type="ECO:0000256" key="7">
    <source>
        <dbReference type="RuleBase" id="RU369025"/>
    </source>
</evidence>
<dbReference type="InterPro" id="IPR008910">
    <property type="entry name" value="MSC_TM_helix"/>
</dbReference>
<dbReference type="Pfam" id="PF21088">
    <property type="entry name" value="MS_channel_1st"/>
    <property type="match status" value="1"/>
</dbReference>
<dbReference type="RefSeq" id="WP_132478228.1">
    <property type="nucleotide sequence ID" value="NZ_JBHRVM010000001.1"/>
</dbReference>
<dbReference type="InterPro" id="IPR023408">
    <property type="entry name" value="MscS_beta-dom_sf"/>
</dbReference>
<feature type="transmembrane region" description="Helical" evidence="7">
    <location>
        <begin position="89"/>
        <end position="119"/>
    </location>
</feature>
<keyword evidence="12" id="KW-1185">Reference proteome</keyword>
<feature type="domain" description="Mechanosensitive ion channel MscS" evidence="8">
    <location>
        <begin position="106"/>
        <end position="173"/>
    </location>
</feature>
<dbReference type="InterPro" id="IPR049278">
    <property type="entry name" value="MS_channel_C"/>
</dbReference>
<evidence type="ECO:0000256" key="3">
    <source>
        <dbReference type="ARBA" id="ARBA00022475"/>
    </source>
</evidence>
<dbReference type="InterPro" id="IPR011066">
    <property type="entry name" value="MscS_channel_C_sf"/>
</dbReference>
<evidence type="ECO:0000259" key="10">
    <source>
        <dbReference type="Pfam" id="PF21088"/>
    </source>
</evidence>
<dbReference type="Pfam" id="PF21082">
    <property type="entry name" value="MS_channel_3rd"/>
    <property type="match status" value="1"/>
</dbReference>
<evidence type="ECO:0000313" key="12">
    <source>
        <dbReference type="Proteomes" id="UP000294692"/>
    </source>
</evidence>
<accession>A0A4R3UMW7</accession>
<feature type="domain" description="Mechanosensitive ion channel transmembrane helices 2/3" evidence="10">
    <location>
        <begin position="71"/>
        <end position="104"/>
    </location>
</feature>